<dbReference type="InterPro" id="IPR010291">
    <property type="entry name" value="Ion_channel_UNC-93"/>
</dbReference>
<sequence length="464" mass="52396">MRRDLAIILQMGLAFAFIFSAFNSQGLIEISVLRKMAELHPESGITENSGYYSLSIIYFSFTIFNLFVPPVVKKLRPKWSQAVGGLCYLFFELTFFHLNAMLLYFGSAVLGLGAALLWTGNGCYLVDFSRNGKLGRNSGILWAMLQSSLITGGVFLYYVLQNGDFVNSFKLVYTVFSVVTLLGIACIVFLPSYPPQYEQQLEDVIVDDTQPILSVRSEDDEPIQVFPTSRADTLEPVRDQIFHTFRLLSTQEMLMLSVTFMFTGIEMTFYTGVYTACISSTNALSSYSDFIIAYNAFAIGTSQILGGILNGPALRMFKLNRASCIIFGMIAHLVAFFLCFLVIPFDSTLHKTDMPTYAQPTLMMTLIISFLLGIADACWQTQLYVILGELYRDECIYAFAIYKFFQSLAACISFFYSAHLLLHWQLLILTICCFLSASFFLRIEYLIEVDNNRPILDDEEEVQA</sequence>
<evidence type="ECO:0000256" key="2">
    <source>
        <dbReference type="ARBA" id="ARBA00009172"/>
    </source>
</evidence>
<dbReference type="AlphaFoldDB" id="A0A8S1E841"/>
<gene>
    <name evidence="7" type="ORF">CBOVIS_LOCUS3014</name>
</gene>
<dbReference type="PANTHER" id="PTHR23294">
    <property type="entry name" value="ET TRANSLATION PRODUCT-RELATED"/>
    <property type="match status" value="1"/>
</dbReference>
<dbReference type="PANTHER" id="PTHR23294:SF20">
    <property type="entry name" value="UNC93-LIKE PROTEIN MFSD11"/>
    <property type="match status" value="1"/>
</dbReference>
<accession>A0A8S1E841</accession>
<reference evidence="7 8" key="1">
    <citation type="submission" date="2020-04" db="EMBL/GenBank/DDBJ databases">
        <authorList>
            <person name="Laetsch R D."/>
            <person name="Stevens L."/>
            <person name="Kumar S."/>
            <person name="Blaxter L. M."/>
        </authorList>
    </citation>
    <scope>NUCLEOTIDE SEQUENCE [LARGE SCALE GENOMIC DNA]</scope>
</reference>
<feature type="transmembrane region" description="Helical" evidence="6">
    <location>
        <begin position="139"/>
        <end position="159"/>
    </location>
</feature>
<evidence type="ECO:0000256" key="6">
    <source>
        <dbReference type="SAM" id="Phobius"/>
    </source>
</evidence>
<feature type="transmembrane region" description="Helical" evidence="6">
    <location>
        <begin position="422"/>
        <end position="443"/>
    </location>
</feature>
<dbReference type="InterPro" id="IPR051617">
    <property type="entry name" value="UNC-93-like_regulator"/>
</dbReference>
<feature type="transmembrane region" description="Helical" evidence="6">
    <location>
        <begin position="104"/>
        <end position="127"/>
    </location>
</feature>
<keyword evidence="3 6" id="KW-0812">Transmembrane</keyword>
<protein>
    <recommendedName>
        <fullName evidence="9">UNC93-like protein MFSD11</fullName>
    </recommendedName>
</protein>
<feature type="transmembrane region" description="Helical" evidence="6">
    <location>
        <begin position="322"/>
        <end position="345"/>
    </location>
</feature>
<dbReference type="InterPro" id="IPR036259">
    <property type="entry name" value="MFS_trans_sf"/>
</dbReference>
<dbReference type="Pfam" id="PF05978">
    <property type="entry name" value="UNC-93"/>
    <property type="match status" value="1"/>
</dbReference>
<keyword evidence="8" id="KW-1185">Reference proteome</keyword>
<evidence type="ECO:0000256" key="1">
    <source>
        <dbReference type="ARBA" id="ARBA00004141"/>
    </source>
</evidence>
<feature type="transmembrane region" description="Helical" evidence="6">
    <location>
        <begin position="50"/>
        <end position="67"/>
    </location>
</feature>
<keyword evidence="5 6" id="KW-0472">Membrane</keyword>
<comment type="caution">
    <text evidence="7">The sequence shown here is derived from an EMBL/GenBank/DDBJ whole genome shotgun (WGS) entry which is preliminary data.</text>
</comment>
<comment type="similarity">
    <text evidence="2">Belongs to the unc-93 family.</text>
</comment>
<comment type="subcellular location">
    <subcellularLocation>
        <location evidence="1">Membrane</location>
        <topology evidence="1">Multi-pass membrane protein</topology>
    </subcellularLocation>
</comment>
<dbReference type="GO" id="GO:0016020">
    <property type="term" value="C:membrane"/>
    <property type="evidence" value="ECO:0007669"/>
    <property type="project" value="UniProtKB-SubCell"/>
</dbReference>
<feature type="transmembrane region" description="Helical" evidence="6">
    <location>
        <begin position="171"/>
        <end position="190"/>
    </location>
</feature>
<feature type="transmembrane region" description="Helical" evidence="6">
    <location>
        <begin position="79"/>
        <end position="98"/>
    </location>
</feature>
<name>A0A8S1E841_9PELO</name>
<proteinExistence type="inferred from homology"/>
<feature type="transmembrane region" description="Helical" evidence="6">
    <location>
        <begin position="291"/>
        <end position="310"/>
    </location>
</feature>
<feature type="transmembrane region" description="Helical" evidence="6">
    <location>
        <begin position="396"/>
        <end position="416"/>
    </location>
</feature>
<dbReference type="Gene3D" id="1.20.1250.20">
    <property type="entry name" value="MFS general substrate transporter like domains"/>
    <property type="match status" value="1"/>
</dbReference>
<dbReference type="OrthoDB" id="196103at2759"/>
<keyword evidence="4 6" id="KW-1133">Transmembrane helix</keyword>
<dbReference type="EMBL" id="CADEPM010000002">
    <property type="protein sequence ID" value="CAB3399983.1"/>
    <property type="molecule type" value="Genomic_DNA"/>
</dbReference>
<evidence type="ECO:0000313" key="8">
    <source>
        <dbReference type="Proteomes" id="UP000494206"/>
    </source>
</evidence>
<dbReference type="Proteomes" id="UP000494206">
    <property type="component" value="Unassembled WGS sequence"/>
</dbReference>
<feature type="transmembrane region" description="Helical" evidence="6">
    <location>
        <begin position="253"/>
        <end position="271"/>
    </location>
</feature>
<evidence type="ECO:0000256" key="3">
    <source>
        <dbReference type="ARBA" id="ARBA00022692"/>
    </source>
</evidence>
<organism evidence="7 8">
    <name type="scientific">Caenorhabditis bovis</name>
    <dbReference type="NCBI Taxonomy" id="2654633"/>
    <lineage>
        <taxon>Eukaryota</taxon>
        <taxon>Metazoa</taxon>
        <taxon>Ecdysozoa</taxon>
        <taxon>Nematoda</taxon>
        <taxon>Chromadorea</taxon>
        <taxon>Rhabditida</taxon>
        <taxon>Rhabditina</taxon>
        <taxon>Rhabditomorpha</taxon>
        <taxon>Rhabditoidea</taxon>
        <taxon>Rhabditidae</taxon>
        <taxon>Peloderinae</taxon>
        <taxon>Caenorhabditis</taxon>
    </lineage>
</organism>
<evidence type="ECO:0000313" key="7">
    <source>
        <dbReference type="EMBL" id="CAB3399983.1"/>
    </source>
</evidence>
<evidence type="ECO:0000256" key="4">
    <source>
        <dbReference type="ARBA" id="ARBA00022989"/>
    </source>
</evidence>
<feature type="transmembrane region" description="Helical" evidence="6">
    <location>
        <begin position="357"/>
        <end position="375"/>
    </location>
</feature>
<dbReference type="SUPFAM" id="SSF103473">
    <property type="entry name" value="MFS general substrate transporter"/>
    <property type="match status" value="1"/>
</dbReference>
<evidence type="ECO:0000256" key="5">
    <source>
        <dbReference type="ARBA" id="ARBA00023136"/>
    </source>
</evidence>
<evidence type="ECO:0008006" key="9">
    <source>
        <dbReference type="Google" id="ProtNLM"/>
    </source>
</evidence>